<accession>A0ABN0D9N4</accession>
<comment type="caution">
    <text evidence="2">The sequence shown here is derived from an EMBL/GenBank/DDBJ whole genome shotgun (WGS) entry which is preliminary data.</text>
</comment>
<reference evidence="2 3" key="1">
    <citation type="journal article" date="2012" name="Int. J. Syst. Evol. Microbiol.">
        <title>Vibrio caribbeanicus sp. nov., isolated from the marine sponge Scleritoderma cyanea.</title>
        <authorList>
            <person name="Hoffmann M."/>
            <person name="Monday S.R."/>
            <person name="Allard M.W."/>
            <person name="Strain E.A."/>
            <person name="Whittaker P."/>
            <person name="Naum M."/>
            <person name="McCarthy P.J."/>
            <person name="Lopez J.V."/>
            <person name="Fischer M."/>
            <person name="Brown E.W."/>
        </authorList>
    </citation>
    <scope>NUCLEOTIDE SEQUENCE [LARGE SCALE GENOMIC DNA]</scope>
    <source>
        <strain evidence="2 3">ATCC 19109</strain>
    </source>
</reference>
<dbReference type="Pfam" id="PF04073">
    <property type="entry name" value="tRNA_edit"/>
    <property type="match status" value="1"/>
</dbReference>
<dbReference type="InterPro" id="IPR007214">
    <property type="entry name" value="YbaK/aa-tRNA-synth-assoc-dom"/>
</dbReference>
<feature type="domain" description="YbaK/aminoacyl-tRNA synthetase-associated" evidence="1">
    <location>
        <begin position="31"/>
        <end position="84"/>
    </location>
</feature>
<sequence>MSTELKASSIKVQDFLSSRGHDFVIQQMPASTRTAVEAADAIGCGVAQIAKSLIFKNGQTGEAVLIVASGTNMVCADKIEQQTGIPLEKSQCGICAREGWLCYWRCASRRSHRKSSNPARSGFEAIR</sequence>
<organism evidence="2 3">
    <name type="scientific">Vibrio tubiashii ATCC 19109</name>
    <dbReference type="NCBI Taxonomy" id="1051646"/>
    <lineage>
        <taxon>Bacteria</taxon>
        <taxon>Pseudomonadati</taxon>
        <taxon>Pseudomonadota</taxon>
        <taxon>Gammaproteobacteria</taxon>
        <taxon>Vibrionales</taxon>
        <taxon>Vibrionaceae</taxon>
        <taxon>Vibrio</taxon>
        <taxon>Vibrio oreintalis group</taxon>
    </lineage>
</organism>
<keyword evidence="3" id="KW-1185">Reference proteome</keyword>
<evidence type="ECO:0000259" key="1">
    <source>
        <dbReference type="Pfam" id="PF04073"/>
    </source>
</evidence>
<dbReference type="Proteomes" id="UP000003836">
    <property type="component" value="Unassembled WGS sequence"/>
</dbReference>
<dbReference type="EMBL" id="AFWI01000206">
    <property type="protein sequence ID" value="EGU47599.1"/>
    <property type="molecule type" value="Genomic_DNA"/>
</dbReference>
<proteinExistence type="predicted"/>
<dbReference type="Gene3D" id="3.90.960.10">
    <property type="entry name" value="YbaK/aminoacyl-tRNA synthetase-associated domain"/>
    <property type="match status" value="1"/>
</dbReference>
<gene>
    <name evidence="2" type="ORF">VITU9109_01232</name>
</gene>
<evidence type="ECO:0000313" key="3">
    <source>
        <dbReference type="Proteomes" id="UP000003836"/>
    </source>
</evidence>
<dbReference type="SUPFAM" id="SSF55826">
    <property type="entry name" value="YbaK/ProRS associated domain"/>
    <property type="match status" value="1"/>
</dbReference>
<protein>
    <submittedName>
        <fullName evidence="2">YbaK/prolyl-tRNA synthetase associated region</fullName>
    </submittedName>
</protein>
<dbReference type="InterPro" id="IPR036754">
    <property type="entry name" value="YbaK/aa-tRNA-synt-asso_dom_sf"/>
</dbReference>
<name>A0ABN0D9N4_9VIBR</name>
<evidence type="ECO:0000313" key="2">
    <source>
        <dbReference type="EMBL" id="EGU47599.1"/>
    </source>
</evidence>